<dbReference type="AlphaFoldDB" id="A7EQU2"/>
<feature type="transmembrane region" description="Helical" evidence="1">
    <location>
        <begin position="43"/>
        <end position="64"/>
    </location>
</feature>
<proteinExistence type="predicted"/>
<keyword evidence="1" id="KW-1133">Transmembrane helix</keyword>
<accession>A7EQU2</accession>
<gene>
    <name evidence="2" type="ORF">SS1G_07695</name>
</gene>
<feature type="transmembrane region" description="Helical" evidence="1">
    <location>
        <begin position="103"/>
        <end position="124"/>
    </location>
</feature>
<keyword evidence="1" id="KW-0472">Membrane</keyword>
<dbReference type="RefSeq" id="XP_001591070.1">
    <property type="nucleotide sequence ID" value="XM_001591020.1"/>
</dbReference>
<dbReference type="KEGG" id="ssl:SS1G_07695"/>
<protein>
    <submittedName>
        <fullName evidence="2">Uncharacterized protein</fullName>
    </submittedName>
</protein>
<dbReference type="GeneID" id="5487099"/>
<dbReference type="Proteomes" id="UP000001312">
    <property type="component" value="Unassembled WGS sequence"/>
</dbReference>
<name>A7EQU2_SCLS1</name>
<reference evidence="3" key="1">
    <citation type="journal article" date="2011" name="PLoS Genet.">
        <title>Genomic analysis of the necrotrophic fungal pathogens Sclerotinia sclerotiorum and Botrytis cinerea.</title>
        <authorList>
            <person name="Amselem J."/>
            <person name="Cuomo C.A."/>
            <person name="van Kan J.A."/>
            <person name="Viaud M."/>
            <person name="Benito E.P."/>
            <person name="Couloux A."/>
            <person name="Coutinho P.M."/>
            <person name="de Vries R.P."/>
            <person name="Dyer P.S."/>
            <person name="Fillinger S."/>
            <person name="Fournier E."/>
            <person name="Gout L."/>
            <person name="Hahn M."/>
            <person name="Kohn L."/>
            <person name="Lapalu N."/>
            <person name="Plummer K.M."/>
            <person name="Pradier J.M."/>
            <person name="Quevillon E."/>
            <person name="Sharon A."/>
            <person name="Simon A."/>
            <person name="ten Have A."/>
            <person name="Tudzynski B."/>
            <person name="Tudzynski P."/>
            <person name="Wincker P."/>
            <person name="Andrew M."/>
            <person name="Anthouard V."/>
            <person name="Beever R.E."/>
            <person name="Beffa R."/>
            <person name="Benoit I."/>
            <person name="Bouzid O."/>
            <person name="Brault B."/>
            <person name="Chen Z."/>
            <person name="Choquer M."/>
            <person name="Collemare J."/>
            <person name="Cotton P."/>
            <person name="Danchin E.G."/>
            <person name="Da Silva C."/>
            <person name="Gautier A."/>
            <person name="Giraud C."/>
            <person name="Giraud T."/>
            <person name="Gonzalez C."/>
            <person name="Grossetete S."/>
            <person name="Guldener U."/>
            <person name="Henrissat B."/>
            <person name="Howlett B.J."/>
            <person name="Kodira C."/>
            <person name="Kretschmer M."/>
            <person name="Lappartient A."/>
            <person name="Leroch M."/>
            <person name="Levis C."/>
            <person name="Mauceli E."/>
            <person name="Neuveglise C."/>
            <person name="Oeser B."/>
            <person name="Pearson M."/>
            <person name="Poulain J."/>
            <person name="Poussereau N."/>
            <person name="Quesneville H."/>
            <person name="Rascle C."/>
            <person name="Schumacher J."/>
            <person name="Segurens B."/>
            <person name="Sexton A."/>
            <person name="Silva E."/>
            <person name="Sirven C."/>
            <person name="Soanes D.M."/>
            <person name="Talbot N.J."/>
            <person name="Templeton M."/>
            <person name="Yandava C."/>
            <person name="Yarden O."/>
            <person name="Zeng Q."/>
            <person name="Rollins J.A."/>
            <person name="Lebrun M.H."/>
            <person name="Dickman M."/>
        </authorList>
    </citation>
    <scope>NUCLEOTIDE SEQUENCE [LARGE SCALE GENOMIC DNA]</scope>
    <source>
        <strain evidence="3">ATCC 18683 / 1980 / Ss-1</strain>
    </source>
</reference>
<keyword evidence="1" id="KW-0812">Transmembrane</keyword>
<dbReference type="InParanoid" id="A7EQU2"/>
<evidence type="ECO:0000313" key="2">
    <source>
        <dbReference type="EMBL" id="EDN91834.1"/>
    </source>
</evidence>
<sequence>MNTDPLFQVLAKTKGNGYNTKSLCSDNMTIMYKCYLVSSSQCMIFNLSCAVHFFPFVFFLLVCLLSPSGLPSTPLVLWYCKTIFCTLPISCLGFLMYVNLALLALLAFLCTTSIPSTFGLYILYHISTPTLVNSFLSKIPVSTPRLRILMHTPAKGSPVLRRTRRISPTLAASGFVLENRLVRAPVGSRTAICSA</sequence>
<keyword evidence="3" id="KW-1185">Reference proteome</keyword>
<dbReference type="EMBL" id="CH476630">
    <property type="protein sequence ID" value="EDN91834.1"/>
    <property type="molecule type" value="Genomic_DNA"/>
</dbReference>
<evidence type="ECO:0000313" key="3">
    <source>
        <dbReference type="Proteomes" id="UP000001312"/>
    </source>
</evidence>
<organism evidence="2 3">
    <name type="scientific">Sclerotinia sclerotiorum (strain ATCC 18683 / 1980 / Ss-1)</name>
    <name type="common">White mold</name>
    <name type="synonym">Whetzelinia sclerotiorum</name>
    <dbReference type="NCBI Taxonomy" id="665079"/>
    <lineage>
        <taxon>Eukaryota</taxon>
        <taxon>Fungi</taxon>
        <taxon>Dikarya</taxon>
        <taxon>Ascomycota</taxon>
        <taxon>Pezizomycotina</taxon>
        <taxon>Leotiomycetes</taxon>
        <taxon>Helotiales</taxon>
        <taxon>Sclerotiniaceae</taxon>
        <taxon>Sclerotinia</taxon>
    </lineage>
</organism>
<feature type="transmembrane region" description="Helical" evidence="1">
    <location>
        <begin position="76"/>
        <end position="97"/>
    </location>
</feature>
<evidence type="ECO:0000256" key="1">
    <source>
        <dbReference type="SAM" id="Phobius"/>
    </source>
</evidence>